<dbReference type="Gene3D" id="3.30.200.20">
    <property type="entry name" value="Phosphorylase Kinase, domain 1"/>
    <property type="match status" value="1"/>
</dbReference>
<protein>
    <submittedName>
        <fullName evidence="3">Phosphotransferase family protein</fullName>
    </submittedName>
</protein>
<dbReference type="InterPro" id="IPR051678">
    <property type="entry name" value="AGP_Transferase"/>
</dbReference>
<organism evidence="3 4">
    <name type="scientific">Nocardioides yefusunii</name>
    <dbReference type="NCBI Taxonomy" id="2500546"/>
    <lineage>
        <taxon>Bacteria</taxon>
        <taxon>Bacillati</taxon>
        <taxon>Actinomycetota</taxon>
        <taxon>Actinomycetes</taxon>
        <taxon>Propionibacteriales</taxon>
        <taxon>Nocardioidaceae</taxon>
        <taxon>Nocardioides</taxon>
    </lineage>
</organism>
<dbReference type="CDD" id="cd05154">
    <property type="entry name" value="ACAD10_11_N-like"/>
    <property type="match status" value="1"/>
</dbReference>
<feature type="domain" description="Aminoglycoside phosphotransferase" evidence="2">
    <location>
        <begin position="45"/>
        <end position="253"/>
    </location>
</feature>
<dbReference type="InterPro" id="IPR011009">
    <property type="entry name" value="Kinase-like_dom_sf"/>
</dbReference>
<proteinExistence type="predicted"/>
<comment type="caution">
    <text evidence="3">The sequence shown here is derived from an EMBL/GenBank/DDBJ whole genome shotgun (WGS) entry which is preliminary data.</text>
</comment>
<keyword evidence="4" id="KW-1185">Reference proteome</keyword>
<dbReference type="SUPFAM" id="SSF56112">
    <property type="entry name" value="Protein kinase-like (PK-like)"/>
    <property type="match status" value="1"/>
</dbReference>
<evidence type="ECO:0000259" key="2">
    <source>
        <dbReference type="Pfam" id="PF01636"/>
    </source>
</evidence>
<dbReference type="RefSeq" id="WP_128219531.1">
    <property type="nucleotide sequence ID" value="NZ_CP034929.1"/>
</dbReference>
<dbReference type="PANTHER" id="PTHR21310">
    <property type="entry name" value="AMINOGLYCOSIDE PHOSPHOTRANSFERASE-RELATED-RELATED"/>
    <property type="match status" value="1"/>
</dbReference>
<evidence type="ECO:0000256" key="1">
    <source>
        <dbReference type="SAM" id="MobiDB-lite"/>
    </source>
</evidence>
<sequence length="341" mass="36515">MSTATTADTTAAGTTPATPGLADLTASVHLGLRQAGFEGTATELVPMLGGHSGLTYRVSMGENSFVVKAVPLGQRSVGRHDMLRQAKILQALEGTGVPVPTVRASHDSDSTEVQSWFAMDLVAGESLEPVLDDPAVEPTLAAARMRRAAQVLPLLHAVPLADLPIDSEPLSPADELARWVRTMGAVPPELVTGADELQRRLEASVPEAIEPVLVHGDYRLGNILSAGTEPAAIIDWEIWSPGDPRVELGWFMVFADGSNFPGVGREVPGLPTPAELVELYRGDGPELGDLTWFDALGRFKMAAIMGHNLRRHREGRHHNPAQEQLPATIERLITTGLERLA</sequence>
<dbReference type="EMBL" id="JBHSQI010000002">
    <property type="protein sequence ID" value="MFC6152835.1"/>
    <property type="molecule type" value="Genomic_DNA"/>
</dbReference>
<gene>
    <name evidence="3" type="ORF">ACFPWU_04030</name>
</gene>
<dbReference type="InterPro" id="IPR002575">
    <property type="entry name" value="Aminoglycoside_PTrfase"/>
</dbReference>
<name>A0ABW1QWZ1_9ACTN</name>
<dbReference type="Proteomes" id="UP001596098">
    <property type="component" value="Unassembled WGS sequence"/>
</dbReference>
<dbReference type="Gene3D" id="3.90.1200.10">
    <property type="match status" value="1"/>
</dbReference>
<dbReference type="Pfam" id="PF01636">
    <property type="entry name" value="APH"/>
    <property type="match status" value="1"/>
</dbReference>
<accession>A0ABW1QWZ1</accession>
<reference evidence="4" key="1">
    <citation type="journal article" date="2019" name="Int. J. Syst. Evol. Microbiol.">
        <title>The Global Catalogue of Microorganisms (GCM) 10K type strain sequencing project: providing services to taxonomists for standard genome sequencing and annotation.</title>
        <authorList>
            <consortium name="The Broad Institute Genomics Platform"/>
            <consortium name="The Broad Institute Genome Sequencing Center for Infectious Disease"/>
            <person name="Wu L."/>
            <person name="Ma J."/>
        </authorList>
    </citation>
    <scope>NUCLEOTIDE SEQUENCE [LARGE SCALE GENOMIC DNA]</scope>
    <source>
        <strain evidence="4">DFY28</strain>
    </source>
</reference>
<dbReference type="PANTHER" id="PTHR21310:SF40">
    <property type="entry name" value="AMINOGLYCOSIDE PHOSPHOTRANSFERASE DOMAIN-CONTAINING PROTEIN-RELATED"/>
    <property type="match status" value="1"/>
</dbReference>
<dbReference type="InterPro" id="IPR041726">
    <property type="entry name" value="ACAD10_11_N"/>
</dbReference>
<evidence type="ECO:0000313" key="3">
    <source>
        <dbReference type="EMBL" id="MFC6152835.1"/>
    </source>
</evidence>
<evidence type="ECO:0000313" key="4">
    <source>
        <dbReference type="Proteomes" id="UP001596098"/>
    </source>
</evidence>
<feature type="region of interest" description="Disordered" evidence="1">
    <location>
        <begin position="1"/>
        <end position="20"/>
    </location>
</feature>